<evidence type="ECO:0000256" key="7">
    <source>
        <dbReference type="RuleBase" id="RU367030"/>
    </source>
</evidence>
<dbReference type="PANTHER" id="PTHR12260:SF6">
    <property type="entry name" value="DAMAGE-CONTROL PHOSPHATASE ARMT1"/>
    <property type="match status" value="1"/>
</dbReference>
<dbReference type="Gene3D" id="3.40.50.10880">
    <property type="entry name" value="Uncharacterised protein PF01937, DUF89, domain 3"/>
    <property type="match status" value="1"/>
</dbReference>
<dbReference type="InterPro" id="IPR002791">
    <property type="entry name" value="ARMT1-like_metal-bd"/>
</dbReference>
<reference evidence="10" key="1">
    <citation type="submission" date="2019-04" db="EMBL/GenBank/DDBJ databases">
        <title>Friends and foes A comparative genomics studyof 23 Aspergillus species from section Flavi.</title>
        <authorList>
            <consortium name="DOE Joint Genome Institute"/>
            <person name="Kjaerbolling I."/>
            <person name="Vesth T."/>
            <person name="Frisvad J.C."/>
            <person name="Nybo J.L."/>
            <person name="Theobald S."/>
            <person name="Kildgaard S."/>
            <person name="Isbrandt T."/>
            <person name="Kuo A."/>
            <person name="Sato A."/>
            <person name="Lyhne E.K."/>
            <person name="Kogle M.E."/>
            <person name="Wiebenga A."/>
            <person name="Kun R.S."/>
            <person name="Lubbers R.J."/>
            <person name="Makela M.R."/>
            <person name="Barry K."/>
            <person name="Chovatia M."/>
            <person name="Clum A."/>
            <person name="Daum C."/>
            <person name="Haridas S."/>
            <person name="He G."/>
            <person name="LaButti K."/>
            <person name="Lipzen A."/>
            <person name="Mondo S."/>
            <person name="Riley R."/>
            <person name="Salamov A."/>
            <person name="Simmons B.A."/>
            <person name="Magnuson J.K."/>
            <person name="Henrissat B."/>
            <person name="Mortensen U.H."/>
            <person name="Larsen T.O."/>
            <person name="Devries R.P."/>
            <person name="Grigoriev I.V."/>
            <person name="Machida M."/>
            <person name="Baker S.E."/>
            <person name="Andersen M.R."/>
        </authorList>
    </citation>
    <scope>NUCLEOTIDE SEQUENCE [LARGE SCALE GENOMIC DNA]</scope>
    <source>
        <strain evidence="10">CBS 130015</strain>
    </source>
</reference>
<evidence type="ECO:0000256" key="1">
    <source>
        <dbReference type="ARBA" id="ARBA00001326"/>
    </source>
</evidence>
<evidence type="ECO:0000313" key="9">
    <source>
        <dbReference type="EMBL" id="KAE8307967.1"/>
    </source>
</evidence>
<evidence type="ECO:0000256" key="4">
    <source>
        <dbReference type="ARBA" id="ARBA00022801"/>
    </source>
</evidence>
<proteinExistence type="inferred from homology"/>
<accession>A0A5N6VHH3</accession>
<feature type="domain" description="Damage-control phosphatase ARMT1-like metal-binding" evidence="8">
    <location>
        <begin position="40"/>
        <end position="386"/>
    </location>
</feature>
<keyword evidence="10" id="KW-1185">Reference proteome</keyword>
<comment type="function">
    <text evidence="7">Metal-dependent phosphatase that shows phosphatase activity against several substrates, including fructose-1-phosphate and fructose-6-phosphate. Its preference for fructose-1-phosphate, a strong glycating agent that causes DNA damage rather than a canonical yeast metabolite, suggests a damage-control function in hexose phosphate metabolism.</text>
</comment>
<dbReference type="Pfam" id="PF01937">
    <property type="entry name" value="ARMT1-like_dom"/>
    <property type="match status" value="1"/>
</dbReference>
<evidence type="ECO:0000256" key="6">
    <source>
        <dbReference type="ARBA" id="ARBA00048809"/>
    </source>
</evidence>
<keyword evidence="5 7" id="KW-0464">Manganese</keyword>
<protein>
    <recommendedName>
        <fullName evidence="7">Sugar phosphate phosphatase</fullName>
        <ecNumber evidence="7">3.1.3.-</ecNumber>
    </recommendedName>
</protein>
<dbReference type="Gene3D" id="1.20.930.60">
    <property type="match status" value="1"/>
</dbReference>
<dbReference type="AlphaFoldDB" id="A0A5N6VHH3"/>
<dbReference type="GO" id="GO:0103026">
    <property type="term" value="F:fructose-1-phosphatase activity"/>
    <property type="evidence" value="ECO:0007669"/>
    <property type="project" value="RHEA"/>
</dbReference>
<comment type="catalytic activity">
    <reaction evidence="6 7">
        <text>beta-D-fructose 6-phosphate = dihydroxyacetone + D-glyceraldehyde 3-phosphate</text>
        <dbReference type="Rhea" id="RHEA:28002"/>
        <dbReference type="ChEBI" id="CHEBI:16016"/>
        <dbReference type="ChEBI" id="CHEBI:57634"/>
        <dbReference type="ChEBI" id="CHEBI:59776"/>
    </reaction>
</comment>
<dbReference type="GO" id="GO:0046872">
    <property type="term" value="F:metal ion binding"/>
    <property type="evidence" value="ECO:0007669"/>
    <property type="project" value="UniProtKB-UniRule"/>
</dbReference>
<keyword evidence="4 7" id="KW-0378">Hydrolase</keyword>
<evidence type="ECO:0000313" key="10">
    <source>
        <dbReference type="Proteomes" id="UP000325433"/>
    </source>
</evidence>
<comment type="catalytic activity">
    <reaction evidence="1 7">
        <text>beta-D-fructose 1-phosphate + H2O = D-fructose + phosphate</text>
        <dbReference type="Rhea" id="RHEA:35603"/>
        <dbReference type="ChEBI" id="CHEBI:15377"/>
        <dbReference type="ChEBI" id="CHEBI:37721"/>
        <dbReference type="ChEBI" id="CHEBI:43474"/>
        <dbReference type="ChEBI" id="CHEBI:138881"/>
    </reaction>
</comment>
<keyword evidence="3 7" id="KW-0479">Metal-binding</keyword>
<dbReference type="PANTHER" id="PTHR12260">
    <property type="entry name" value="DAMAGE-CONTROL PHOSPHATASE ARMT1"/>
    <property type="match status" value="1"/>
</dbReference>
<comment type="domain">
    <text evidence="7">Subfamily III proteins have a conserved RTxK motif about 40-50 residues from the C-terminus; the threonine may be replaced by serine or cysteine.</text>
</comment>
<evidence type="ECO:0000259" key="8">
    <source>
        <dbReference type="Pfam" id="PF01937"/>
    </source>
</evidence>
<comment type="similarity">
    <text evidence="2 7">Belongs to the damage-control phosphatase family. Sugar phosphate phosphatase III subfamily.</text>
</comment>
<sequence length="403" mass="44845">MNNSPRQPIAGHDASNELSFAYVSAHDWWSVILAGAIADSEGDKIIEGLRALRSEIQSDAKLTPLPDNGFHDIVGYNEELAQRDATWMNISTFKCSKPAVLELAARYKAIQNDPAIESIASERHIFQEMCEICLWGNATDLSLTSLTYGDIQKLQGSEAGKMQEKNVLVKDIPDAYDVLKNTRQERNDEEIRVDIVLDNAGFELYVDLLLAGYLLSTGLATKVVLRPILMPWLVSDVLPVDFTNLLLALSDPENFFGTADSDGNLPPQGTLSDEERGNLTFLFDQLNGFSKLGRLAMHLDPFWTTGGSYWSLPHVTPSLFEELERSELVLFKGDLNYRKLTGDCQWETTTLFSTAIGRLDKVSGIRSLALRTCKADVVVGLPEGEDQRFRQTHQDGQDIGSRK</sequence>
<dbReference type="Proteomes" id="UP000325433">
    <property type="component" value="Unassembled WGS sequence"/>
</dbReference>
<evidence type="ECO:0000256" key="5">
    <source>
        <dbReference type="ARBA" id="ARBA00023211"/>
    </source>
</evidence>
<dbReference type="GO" id="GO:0005634">
    <property type="term" value="C:nucleus"/>
    <property type="evidence" value="ECO:0007669"/>
    <property type="project" value="TreeGrafter"/>
</dbReference>
<dbReference type="EMBL" id="ML738394">
    <property type="protein sequence ID" value="KAE8307967.1"/>
    <property type="molecule type" value="Genomic_DNA"/>
</dbReference>
<dbReference type="EC" id="3.1.3.-" evidence="7"/>
<gene>
    <name evidence="9" type="ORF">BDV41DRAFT_568639</name>
</gene>
<organism evidence="9 10">
    <name type="scientific">Aspergillus transmontanensis</name>
    <dbReference type="NCBI Taxonomy" id="1034304"/>
    <lineage>
        <taxon>Eukaryota</taxon>
        <taxon>Fungi</taxon>
        <taxon>Dikarya</taxon>
        <taxon>Ascomycota</taxon>
        <taxon>Pezizomycotina</taxon>
        <taxon>Eurotiomycetes</taxon>
        <taxon>Eurotiomycetidae</taxon>
        <taxon>Eurotiales</taxon>
        <taxon>Aspergillaceae</taxon>
        <taxon>Aspergillus</taxon>
        <taxon>Aspergillus subgen. Circumdati</taxon>
    </lineage>
</organism>
<evidence type="ECO:0000256" key="2">
    <source>
        <dbReference type="ARBA" id="ARBA00009519"/>
    </source>
</evidence>
<dbReference type="InterPro" id="IPR039763">
    <property type="entry name" value="ARMT1"/>
</dbReference>
<dbReference type="GO" id="GO:0097023">
    <property type="term" value="F:fructose 6-phosphate aldolase activity"/>
    <property type="evidence" value="ECO:0007669"/>
    <property type="project" value="RHEA"/>
</dbReference>
<dbReference type="GO" id="GO:0006974">
    <property type="term" value="P:DNA damage response"/>
    <property type="evidence" value="ECO:0007669"/>
    <property type="project" value="TreeGrafter"/>
</dbReference>
<dbReference type="SUPFAM" id="SSF111321">
    <property type="entry name" value="AF1104-like"/>
    <property type="match status" value="1"/>
</dbReference>
<name>A0A5N6VHH3_9EURO</name>
<dbReference type="InterPro" id="IPR036075">
    <property type="entry name" value="ARMT-1-like_metal-bd_sf"/>
</dbReference>
<evidence type="ECO:0000256" key="3">
    <source>
        <dbReference type="ARBA" id="ARBA00022723"/>
    </source>
</evidence>
<comment type="cofactor">
    <cofactor evidence="7">
        <name>Mn(2+)</name>
        <dbReference type="ChEBI" id="CHEBI:29035"/>
    </cofactor>
    <cofactor evidence="7">
        <name>Ni(2+)</name>
        <dbReference type="ChEBI" id="CHEBI:49786"/>
    </cofactor>
</comment>